<sequence length="67" mass="8064">MKNILRTAVQQRRQFLIDKLLKVGVFKKEDRHLYEWTLSDLEEEYKYIETTSSLAKGKIHEDNQLQP</sequence>
<dbReference type="EMBL" id="JAROBZ020000001">
    <property type="protein sequence ID" value="MFB3167922.1"/>
    <property type="molecule type" value="Genomic_DNA"/>
</dbReference>
<organism evidence="1 2">
    <name type="scientific">Neobacillus driksii</name>
    <dbReference type="NCBI Taxonomy" id="3035913"/>
    <lineage>
        <taxon>Bacteria</taxon>
        <taxon>Bacillati</taxon>
        <taxon>Bacillota</taxon>
        <taxon>Bacilli</taxon>
        <taxon>Bacillales</taxon>
        <taxon>Bacillaceae</taxon>
        <taxon>Neobacillus</taxon>
    </lineage>
</organism>
<name>A0ABV4YSX3_9BACI</name>
<keyword evidence="2" id="KW-1185">Reference proteome</keyword>
<protein>
    <submittedName>
        <fullName evidence="1">Fur-regulated basic protein FbpA</fullName>
    </submittedName>
</protein>
<evidence type="ECO:0000313" key="1">
    <source>
        <dbReference type="EMBL" id="MFB3167922.1"/>
    </source>
</evidence>
<gene>
    <name evidence="1" type="ORF">P5G62_012475</name>
</gene>
<reference evidence="1 2" key="1">
    <citation type="submission" date="2024-05" db="EMBL/GenBank/DDBJ databases">
        <authorList>
            <person name="Venkateswaran K."/>
        </authorList>
    </citation>
    <scope>NUCLEOTIDE SEQUENCE [LARGE SCALE GENOMIC DNA]</scope>
    <source>
        <strain evidence="1 2">179-C4-2-HS</strain>
    </source>
</reference>
<accession>A0ABV4YSX3</accession>
<comment type="caution">
    <text evidence="1">The sequence shown here is derived from an EMBL/GenBank/DDBJ whole genome shotgun (WGS) entry which is preliminary data.</text>
</comment>
<dbReference type="RefSeq" id="WP_306074004.1">
    <property type="nucleotide sequence ID" value="NZ_JAROBZ020000001.1"/>
</dbReference>
<proteinExistence type="predicted"/>
<evidence type="ECO:0000313" key="2">
    <source>
        <dbReference type="Proteomes" id="UP001241748"/>
    </source>
</evidence>
<dbReference type="Pfam" id="PF13076">
    <property type="entry name" value="Fur_reg_FbpA"/>
    <property type="match status" value="1"/>
</dbReference>
<dbReference type="InterPro" id="IPR025072">
    <property type="entry name" value="Fur_reg_FbpA"/>
</dbReference>
<dbReference type="Proteomes" id="UP001241748">
    <property type="component" value="Unassembled WGS sequence"/>
</dbReference>